<name>G3BBK0_CANTC</name>
<dbReference type="PROSITE" id="PS51257">
    <property type="entry name" value="PROKAR_LIPOPROTEIN"/>
    <property type="match status" value="1"/>
</dbReference>
<dbReference type="GO" id="GO:0005783">
    <property type="term" value="C:endoplasmic reticulum"/>
    <property type="evidence" value="ECO:0007669"/>
    <property type="project" value="TreeGrafter"/>
</dbReference>
<keyword evidence="7" id="KW-1185">Reference proteome</keyword>
<keyword evidence="4" id="KW-0472">Membrane</keyword>
<dbReference type="EMBL" id="GL996527">
    <property type="protein sequence ID" value="EGV61557.1"/>
    <property type="molecule type" value="Genomic_DNA"/>
</dbReference>
<dbReference type="KEGG" id="cten:18247678"/>
<reference evidence="6 7" key="1">
    <citation type="journal article" date="2011" name="Proc. Natl. Acad. Sci. U.S.A.">
        <title>Comparative genomics of xylose-fermenting fungi for enhanced biofuel production.</title>
        <authorList>
            <person name="Wohlbach D.J."/>
            <person name="Kuo A."/>
            <person name="Sato T.K."/>
            <person name="Potts K.M."/>
            <person name="Salamov A.A."/>
            <person name="LaButti K.M."/>
            <person name="Sun H."/>
            <person name="Clum A."/>
            <person name="Pangilinan J.L."/>
            <person name="Lindquist E.A."/>
            <person name="Lucas S."/>
            <person name="Lapidus A."/>
            <person name="Jin M."/>
            <person name="Gunawan C."/>
            <person name="Balan V."/>
            <person name="Dale B.E."/>
            <person name="Jeffries T.W."/>
            <person name="Zinkel R."/>
            <person name="Barry K.W."/>
            <person name="Grigoriev I.V."/>
            <person name="Gasch A.P."/>
        </authorList>
    </citation>
    <scope>NUCLEOTIDE SEQUENCE [LARGE SCALE GENOMIC DNA]</scope>
    <source>
        <strain evidence="7">ATCC 10573 / BCRC 21748 / CBS 615 / JCM 9827 / NBRC 10315 / NRRL Y-1498 / VKM Y-70</strain>
    </source>
</reference>
<dbReference type="Pfam" id="PF16076">
    <property type="entry name" value="Acyltransf_C"/>
    <property type="match status" value="1"/>
</dbReference>
<feature type="transmembrane region" description="Helical" evidence="4">
    <location>
        <begin position="12"/>
        <end position="38"/>
    </location>
</feature>
<dbReference type="InterPro" id="IPR032098">
    <property type="entry name" value="Acyltransf_C"/>
</dbReference>
<dbReference type="eggNOG" id="KOG1505">
    <property type="taxonomic scope" value="Eukaryota"/>
</dbReference>
<dbReference type="GO" id="GO:0016746">
    <property type="term" value="F:acyltransferase activity"/>
    <property type="evidence" value="ECO:0007669"/>
    <property type="project" value="UniProtKB-KW"/>
</dbReference>
<evidence type="ECO:0000259" key="5">
    <source>
        <dbReference type="SMART" id="SM00563"/>
    </source>
</evidence>
<dbReference type="InterPro" id="IPR002123">
    <property type="entry name" value="Plipid/glycerol_acylTrfase"/>
</dbReference>
<dbReference type="GeneID" id="18247678"/>
<dbReference type="Pfam" id="PF01553">
    <property type="entry name" value="Acyltransferase"/>
    <property type="match status" value="1"/>
</dbReference>
<protein>
    <recommendedName>
        <fullName evidence="5">Phospholipid/glycerol acyltransferase domain-containing protein</fullName>
    </recommendedName>
</protein>
<dbReference type="AlphaFoldDB" id="G3BBK0"/>
<evidence type="ECO:0000256" key="1">
    <source>
        <dbReference type="ARBA" id="ARBA00008655"/>
    </source>
</evidence>
<comment type="similarity">
    <text evidence="1">Belongs to the 1-acyl-sn-glycerol-3-phosphate acyltransferase family.</text>
</comment>
<dbReference type="RefSeq" id="XP_006687727.1">
    <property type="nucleotide sequence ID" value="XM_006687664.1"/>
</dbReference>
<keyword evidence="4" id="KW-0812">Transmembrane</keyword>
<dbReference type="OrthoDB" id="189226at2759"/>
<dbReference type="GO" id="GO:0036149">
    <property type="term" value="P:phosphatidylinositol acyl-chain remodeling"/>
    <property type="evidence" value="ECO:0007669"/>
    <property type="project" value="TreeGrafter"/>
</dbReference>
<dbReference type="PANTHER" id="PTHR10983">
    <property type="entry name" value="1-ACYLGLYCEROL-3-PHOSPHATE ACYLTRANSFERASE-RELATED"/>
    <property type="match status" value="1"/>
</dbReference>
<dbReference type="CDD" id="cd07990">
    <property type="entry name" value="LPLAT_LCLAT1-like"/>
    <property type="match status" value="1"/>
</dbReference>
<sequence length="424" mass="48608">MSGKWYLPTPIVVVRNIILLIFFLFGCVSIVWTQRVFLFILKDRPKYRHSMINLTKRHFLQLFTFVISILNSTTISITYDPSKLPLENSFSQLPGNLISTSLSPNSVMISNHQIYTDWFYLWFLNYTSRLSEFVYIIMKDMSKTPILGYGMTNFNFMFLSRKWDEDKIKLTSQLLEVDANARGSGPASGVRHVTSFRATTSVSDVQSWPKEKVSDDISPYQILLFPEGTVPSLRTTKKSREFCDANNLPPLKHVLLPRIRGLFLVLRKLRGTVEVVYDITTAYGGLKAGEFGEDIFTLKGLFLLSRGPEKINYHFRSFRIEDIPLGDDDVADVDLVDEETLKKFENWLFQIWYEKDALMDSFYKHGSFVSPNSSSNNTVEKVSQHTVEGGVKLRSVLEIIPVFGTAGATVLLLVGLYRLLRFFF</sequence>
<accession>G3BBK0</accession>
<dbReference type="Proteomes" id="UP000000707">
    <property type="component" value="Unassembled WGS sequence"/>
</dbReference>
<dbReference type="PANTHER" id="PTHR10983:SF16">
    <property type="entry name" value="LYSOCARDIOLIPIN ACYLTRANSFERASE 1"/>
    <property type="match status" value="1"/>
</dbReference>
<dbReference type="SMART" id="SM00563">
    <property type="entry name" value="PlsC"/>
    <property type="match status" value="1"/>
</dbReference>
<dbReference type="HOGENOM" id="CLU_041844_3_2_1"/>
<evidence type="ECO:0000256" key="3">
    <source>
        <dbReference type="ARBA" id="ARBA00023315"/>
    </source>
</evidence>
<evidence type="ECO:0000313" key="7">
    <source>
        <dbReference type="Proteomes" id="UP000000707"/>
    </source>
</evidence>
<keyword evidence="2" id="KW-0808">Transferase</keyword>
<feature type="transmembrane region" description="Helical" evidence="4">
    <location>
        <begin position="399"/>
        <end position="420"/>
    </location>
</feature>
<organism evidence="7">
    <name type="scientific">Candida tenuis (strain ATCC 10573 / BCRC 21748 / CBS 615 / JCM 9827 / NBRC 10315 / NRRL Y-1498 / VKM Y-70)</name>
    <name type="common">Yeast</name>
    <name type="synonym">Yamadazyma tenuis</name>
    <dbReference type="NCBI Taxonomy" id="590646"/>
    <lineage>
        <taxon>Eukaryota</taxon>
        <taxon>Fungi</taxon>
        <taxon>Dikarya</taxon>
        <taxon>Ascomycota</taxon>
        <taxon>Saccharomycotina</taxon>
        <taxon>Pichiomycetes</taxon>
        <taxon>Debaryomycetaceae</taxon>
        <taxon>Yamadazyma</taxon>
    </lineage>
</organism>
<keyword evidence="4" id="KW-1133">Transmembrane helix</keyword>
<gene>
    <name evidence="6" type="ORF">CANTEDRAFT_115023</name>
</gene>
<evidence type="ECO:0000256" key="2">
    <source>
        <dbReference type="ARBA" id="ARBA00022679"/>
    </source>
</evidence>
<proteinExistence type="inferred from homology"/>
<evidence type="ECO:0000313" key="6">
    <source>
        <dbReference type="EMBL" id="EGV61557.1"/>
    </source>
</evidence>
<evidence type="ECO:0000256" key="4">
    <source>
        <dbReference type="SAM" id="Phobius"/>
    </source>
</evidence>
<feature type="domain" description="Phospholipid/glycerol acyltransferase" evidence="5">
    <location>
        <begin position="106"/>
        <end position="263"/>
    </location>
</feature>
<keyword evidence="3" id="KW-0012">Acyltransferase</keyword>
<dbReference type="STRING" id="590646.G3BBK0"/>